<dbReference type="SUPFAM" id="SSF56322">
    <property type="entry name" value="ADC synthase"/>
    <property type="match status" value="1"/>
</dbReference>
<evidence type="ECO:0000256" key="5">
    <source>
        <dbReference type="ARBA" id="ARBA00047683"/>
    </source>
</evidence>
<dbReference type="PRINTS" id="PR00095">
    <property type="entry name" value="ANTSNTHASEI"/>
</dbReference>
<feature type="domain" description="Anthranilate synthase component I N-terminal" evidence="7">
    <location>
        <begin position="25"/>
        <end position="157"/>
    </location>
</feature>
<keyword evidence="9" id="KW-1185">Reference proteome</keyword>
<dbReference type="InterPro" id="IPR006805">
    <property type="entry name" value="Anth_synth_I_N"/>
</dbReference>
<dbReference type="PANTHER" id="PTHR11236:SF9">
    <property type="entry name" value="ANTHRANILATE SYNTHASE COMPONENT 1"/>
    <property type="match status" value="1"/>
</dbReference>
<dbReference type="KEGG" id="nvn:NVIE_004770"/>
<dbReference type="PANTHER" id="PTHR11236">
    <property type="entry name" value="AMINOBENZOATE/ANTHRANILATE SYNTHASE"/>
    <property type="match status" value="1"/>
</dbReference>
<dbReference type="Gene3D" id="3.60.120.10">
    <property type="entry name" value="Anthranilate synthase"/>
    <property type="match status" value="1"/>
</dbReference>
<evidence type="ECO:0000313" key="8">
    <source>
        <dbReference type="EMBL" id="AIC14673.1"/>
    </source>
</evidence>
<comment type="pathway">
    <text evidence="1">Amino-acid biosynthesis; L-tryptophan biosynthesis; L-tryptophan from chorismate: step 1/5.</text>
</comment>
<dbReference type="GO" id="GO:0000162">
    <property type="term" value="P:L-tryptophan biosynthetic process"/>
    <property type="evidence" value="ECO:0007669"/>
    <property type="project" value="UniProtKB-UniPathway"/>
</dbReference>
<dbReference type="STRING" id="926571.NVIE_004770"/>
<dbReference type="EMBL" id="CP007536">
    <property type="protein sequence ID" value="AIC14673.1"/>
    <property type="molecule type" value="Genomic_DNA"/>
</dbReference>
<protein>
    <recommendedName>
        <fullName evidence="3">anthranilate synthase</fullName>
        <ecNumber evidence="3">4.1.3.27</ecNumber>
    </recommendedName>
</protein>
<feature type="domain" description="Chorismate-utilising enzyme C-terminal" evidence="6">
    <location>
        <begin position="195"/>
        <end position="449"/>
    </location>
</feature>
<comment type="catalytic activity">
    <reaction evidence="5">
        <text>chorismate + L-glutamine = anthranilate + pyruvate + L-glutamate + H(+)</text>
        <dbReference type="Rhea" id="RHEA:21732"/>
        <dbReference type="ChEBI" id="CHEBI:15361"/>
        <dbReference type="ChEBI" id="CHEBI:15378"/>
        <dbReference type="ChEBI" id="CHEBI:16567"/>
        <dbReference type="ChEBI" id="CHEBI:29748"/>
        <dbReference type="ChEBI" id="CHEBI:29985"/>
        <dbReference type="ChEBI" id="CHEBI:58359"/>
        <dbReference type="EC" id="4.1.3.27"/>
    </reaction>
</comment>
<reference evidence="8 9" key="1">
    <citation type="journal article" date="2014" name="Int. J. Syst. Evol. Microbiol.">
        <title>Nitrososphaera viennensis gen. nov., sp. nov., an aerobic and mesophilic, ammonia-oxidizing archaeon from soil and a member of the archaeal phylum Thaumarchaeota.</title>
        <authorList>
            <person name="Stieglmeier M."/>
            <person name="Klingl A."/>
            <person name="Alves R.J."/>
            <person name="Rittmann S.K."/>
            <person name="Melcher M."/>
            <person name="Leisch N."/>
            <person name="Schleper C."/>
        </authorList>
    </citation>
    <scope>NUCLEOTIDE SEQUENCE [LARGE SCALE GENOMIC DNA]</scope>
    <source>
        <strain evidence="8">EN76</strain>
    </source>
</reference>
<evidence type="ECO:0000256" key="1">
    <source>
        <dbReference type="ARBA" id="ARBA00004873"/>
    </source>
</evidence>
<dbReference type="InterPro" id="IPR019999">
    <property type="entry name" value="Anth_synth_I-like"/>
</dbReference>
<evidence type="ECO:0000256" key="2">
    <source>
        <dbReference type="ARBA" id="ARBA00009562"/>
    </source>
</evidence>
<dbReference type="InterPro" id="IPR015890">
    <property type="entry name" value="Chorismate_C"/>
</dbReference>
<keyword evidence="4" id="KW-0057">Aromatic amino acid biosynthesis</keyword>
<comment type="similarity">
    <text evidence="2">Belongs to the anthranilate synthase component I family.</text>
</comment>
<dbReference type="Pfam" id="PF00425">
    <property type="entry name" value="Chorismate_bind"/>
    <property type="match status" value="1"/>
</dbReference>
<keyword evidence="4" id="KW-0822">Tryptophan biosynthesis</keyword>
<evidence type="ECO:0000256" key="3">
    <source>
        <dbReference type="ARBA" id="ARBA00012266"/>
    </source>
</evidence>
<organism evidence="8 9">
    <name type="scientific">Nitrososphaera viennensis EN76</name>
    <dbReference type="NCBI Taxonomy" id="926571"/>
    <lineage>
        <taxon>Archaea</taxon>
        <taxon>Nitrososphaerota</taxon>
        <taxon>Nitrososphaeria</taxon>
        <taxon>Nitrososphaerales</taxon>
        <taxon>Nitrososphaeraceae</taxon>
        <taxon>Nitrososphaera</taxon>
    </lineage>
</organism>
<sequence length="462" mass="52427">MVAFGRLDLGGKIRITPLTTTEDQFALFKKLYSSSDRAFILESLIGPKELAEMSVIGFDPEVTVTCDSKAFTVERRGRIRKQKVTEPLSQLRQLVPEVKDDTFRYIGGAVGYISYDAIRFWESLPVDKRKGKSTFPLMEFGIYTDGILYNHKEGRAYYFYLGKSRLKEIKRRLAKAPAKKSAPFSHTEPQRNMTKEHFVGMVKKAKKYVYDGDTFQVVLAKNIKFDVKGDLLRFYEALREVNPSPYMYLMKMGKRCIIGSSPEMLVRVTKGRYVETFPIAGTRPIVEDEQKNEDMRQDLLKDEKELAEHTMLVDLARNDIGRVCRYGTVKVDELMTVKRFSHVQHIVSHVTGNLQKSYDSYDALKAVFPAGTVSGAPKVRAMEIIDELEPDLRGPYAGALGYFSFNGSCDFAITIRSLFVDRNKAYIQSGAGIVMDSKPEKEWDETEHKANALLSALRKAAS</sequence>
<evidence type="ECO:0000259" key="7">
    <source>
        <dbReference type="Pfam" id="PF04715"/>
    </source>
</evidence>
<dbReference type="AlphaFoldDB" id="A0A060HGE2"/>
<dbReference type="EC" id="4.1.3.27" evidence="3"/>
<evidence type="ECO:0000256" key="4">
    <source>
        <dbReference type="ARBA" id="ARBA00022822"/>
    </source>
</evidence>
<gene>
    <name evidence="8" type="primary">trpE</name>
    <name evidence="8" type="ORF">NVIE_004770</name>
</gene>
<name>A0A060HGE2_9ARCH</name>
<accession>A0A060HGE2</accession>
<dbReference type="GO" id="GO:0004049">
    <property type="term" value="F:anthranilate synthase activity"/>
    <property type="evidence" value="ECO:0007669"/>
    <property type="project" value="UniProtKB-EC"/>
</dbReference>
<dbReference type="UniPathway" id="UPA00035">
    <property type="reaction ID" value="UER00040"/>
</dbReference>
<keyword evidence="4" id="KW-0028">Amino-acid biosynthesis</keyword>
<dbReference type="GeneID" id="74945738"/>
<dbReference type="Proteomes" id="UP000027093">
    <property type="component" value="Chromosome"/>
</dbReference>
<dbReference type="HOGENOM" id="CLU_006493_9_3_2"/>
<evidence type="ECO:0000313" key="9">
    <source>
        <dbReference type="Proteomes" id="UP000027093"/>
    </source>
</evidence>
<keyword evidence="8" id="KW-0456">Lyase</keyword>
<evidence type="ECO:0000259" key="6">
    <source>
        <dbReference type="Pfam" id="PF00425"/>
    </source>
</evidence>
<dbReference type="InterPro" id="IPR005801">
    <property type="entry name" value="ADC_synthase"/>
</dbReference>
<dbReference type="OrthoDB" id="25514at2157"/>
<dbReference type="Pfam" id="PF04715">
    <property type="entry name" value="Anth_synt_I_N"/>
    <property type="match status" value="1"/>
</dbReference>
<proteinExistence type="inferred from homology"/>
<dbReference type="RefSeq" id="WP_075053842.1">
    <property type="nucleotide sequence ID" value="NZ_CP007536.1"/>
</dbReference>